<dbReference type="PANTHER" id="PTHR35099:SF2">
    <property type="entry name" value="OS02G0182700 PROTEIN"/>
    <property type="match status" value="1"/>
</dbReference>
<evidence type="ECO:0000313" key="2">
    <source>
        <dbReference type="EMBL" id="GKV03202.1"/>
    </source>
</evidence>
<evidence type="ECO:0000313" key="3">
    <source>
        <dbReference type="Proteomes" id="UP001054252"/>
    </source>
</evidence>
<feature type="compositionally biased region" description="Polar residues" evidence="1">
    <location>
        <begin position="70"/>
        <end position="83"/>
    </location>
</feature>
<name>A0AAV5IMP7_9ROSI</name>
<dbReference type="AlphaFoldDB" id="A0AAV5IMP7"/>
<accession>A0AAV5IMP7</accession>
<dbReference type="EMBL" id="BPVZ01000020">
    <property type="protein sequence ID" value="GKV03202.1"/>
    <property type="molecule type" value="Genomic_DNA"/>
</dbReference>
<evidence type="ECO:0000256" key="1">
    <source>
        <dbReference type="SAM" id="MobiDB-lite"/>
    </source>
</evidence>
<dbReference type="Proteomes" id="UP001054252">
    <property type="component" value="Unassembled WGS sequence"/>
</dbReference>
<comment type="caution">
    <text evidence="2">The sequence shown here is derived from an EMBL/GenBank/DDBJ whole genome shotgun (WGS) entry which is preliminary data.</text>
</comment>
<gene>
    <name evidence="2" type="ORF">SLEP1_g15551</name>
</gene>
<organism evidence="2 3">
    <name type="scientific">Rubroshorea leprosula</name>
    <dbReference type="NCBI Taxonomy" id="152421"/>
    <lineage>
        <taxon>Eukaryota</taxon>
        <taxon>Viridiplantae</taxon>
        <taxon>Streptophyta</taxon>
        <taxon>Embryophyta</taxon>
        <taxon>Tracheophyta</taxon>
        <taxon>Spermatophyta</taxon>
        <taxon>Magnoliopsida</taxon>
        <taxon>eudicotyledons</taxon>
        <taxon>Gunneridae</taxon>
        <taxon>Pentapetalae</taxon>
        <taxon>rosids</taxon>
        <taxon>malvids</taxon>
        <taxon>Malvales</taxon>
        <taxon>Dipterocarpaceae</taxon>
        <taxon>Rubroshorea</taxon>
    </lineage>
</organism>
<dbReference type="PANTHER" id="PTHR35099">
    <property type="entry name" value="OS02G0182700 PROTEIN"/>
    <property type="match status" value="1"/>
</dbReference>
<reference evidence="2 3" key="1">
    <citation type="journal article" date="2021" name="Commun. Biol.">
        <title>The genome of Shorea leprosula (Dipterocarpaceae) highlights the ecological relevance of drought in aseasonal tropical rainforests.</title>
        <authorList>
            <person name="Ng K.K.S."/>
            <person name="Kobayashi M.J."/>
            <person name="Fawcett J.A."/>
            <person name="Hatakeyama M."/>
            <person name="Paape T."/>
            <person name="Ng C.H."/>
            <person name="Ang C.C."/>
            <person name="Tnah L.H."/>
            <person name="Lee C.T."/>
            <person name="Nishiyama T."/>
            <person name="Sese J."/>
            <person name="O'Brien M.J."/>
            <person name="Copetti D."/>
            <person name="Mohd Noor M.I."/>
            <person name="Ong R.C."/>
            <person name="Putra M."/>
            <person name="Sireger I.Z."/>
            <person name="Indrioko S."/>
            <person name="Kosugi Y."/>
            <person name="Izuno A."/>
            <person name="Isagi Y."/>
            <person name="Lee S.L."/>
            <person name="Shimizu K.K."/>
        </authorList>
    </citation>
    <scope>NUCLEOTIDE SEQUENCE [LARGE SCALE GENOMIC DNA]</scope>
    <source>
        <strain evidence="2">214</strain>
    </source>
</reference>
<proteinExistence type="predicted"/>
<protein>
    <submittedName>
        <fullName evidence="2">Uncharacterized protein</fullName>
    </submittedName>
</protein>
<feature type="region of interest" description="Disordered" evidence="1">
    <location>
        <begin position="52"/>
        <end position="118"/>
    </location>
</feature>
<sequence length="138" mass="14958">MMMVVKDEWVRAAMTDDSVVVELLVRLKQAQAALPSTKSAVTGLKWGIRQPRSRSVTMRCDGSNKKDGDSNISTRGSPTTPLSWSGGGGAVSPSTIDGFEETSRHVRRSPPAPASRSKVCSHSLHLFLPLSHLFQLPM</sequence>
<keyword evidence="3" id="KW-1185">Reference proteome</keyword>